<gene>
    <name evidence="1" type="ORF">AZOBR_140218</name>
</gene>
<organism evidence="1 2">
    <name type="scientific">Azospirillum baldaniorum</name>
    <dbReference type="NCBI Taxonomy" id="1064539"/>
    <lineage>
        <taxon>Bacteria</taxon>
        <taxon>Pseudomonadati</taxon>
        <taxon>Pseudomonadota</taxon>
        <taxon>Alphaproteobacteria</taxon>
        <taxon>Rhodospirillales</taxon>
        <taxon>Azospirillaceae</taxon>
        <taxon>Azospirillum</taxon>
    </lineage>
</organism>
<protein>
    <submittedName>
        <fullName evidence="1">Uncharacterized protein</fullName>
    </submittedName>
</protein>
<name>A0A9P1JRP1_9PROT</name>
<evidence type="ECO:0000313" key="2">
    <source>
        <dbReference type="Proteomes" id="UP000007319"/>
    </source>
</evidence>
<dbReference type="EMBL" id="HE577327">
    <property type="protein sequence ID" value="CCC98488.1"/>
    <property type="molecule type" value="Genomic_DNA"/>
</dbReference>
<dbReference type="AntiFam" id="ANF00072">
    <property type="entry name" value="Shadow ORF (opposite TypA)"/>
</dbReference>
<keyword evidence="2" id="KW-1185">Reference proteome</keyword>
<dbReference type="Proteomes" id="UP000007319">
    <property type="component" value="Chromosome"/>
</dbReference>
<dbReference type="KEGG" id="abs:AZOBR_140218"/>
<evidence type="ECO:0000313" key="1">
    <source>
        <dbReference type="EMBL" id="CCC98488.1"/>
    </source>
</evidence>
<proteinExistence type="predicted"/>
<reference evidence="1 2" key="1">
    <citation type="journal article" date="2011" name="PLoS Genet.">
        <title>Azospirillum genomes reveal transition of bacteria from aquatic to terrestrial environments.</title>
        <authorList>
            <person name="Wisniewski-Dye F."/>
            <person name="Borziak K."/>
            <person name="Khalsa-Moyers G."/>
            <person name="Alexandre G."/>
            <person name="Sukharnikov L.O."/>
            <person name="Wuichet K."/>
            <person name="Hurst G.B."/>
            <person name="McDonald W.H."/>
            <person name="Robertson J.S."/>
            <person name="Barbe V."/>
            <person name="Calteau A."/>
            <person name="Rouy Z."/>
            <person name="Mangenot S."/>
            <person name="Prigent-Combaret C."/>
            <person name="Normand P."/>
            <person name="Boyer M."/>
            <person name="Siguier P."/>
            <person name="Dessaux Y."/>
            <person name="Elmerich C."/>
            <person name="Condemine G."/>
            <person name="Krishnen G."/>
            <person name="Kennedy I."/>
            <person name="Paterson A.H."/>
            <person name="Gonzalez V."/>
            <person name="Mavingui P."/>
            <person name="Zhulin I.B."/>
        </authorList>
    </citation>
    <scope>NUCLEOTIDE SEQUENCE [LARGE SCALE GENOMIC DNA]</scope>
    <source>
        <strain evidence="1 2">Sp245</strain>
    </source>
</reference>
<accession>A0A9P1JRP1</accession>
<dbReference type="AlphaFoldDB" id="A0A9P1JRP1"/>
<sequence>MALALVRVEVALAQADGLRRHLDQLVVADVGQGALQRHLDRRGQADRLVLAGGADVGELLALDDVDFEVVAAGVLTDDHALIDRNARIDQHRAAIFQVPQRVGDRGAVGVGDQHAGAPAGDRALVRGVAVEQPVHDAGAAGVGQELALIADQAARRGVEDDAGLVAARRTHLDEVRLALRHLLHDGAGELLVHVDDDFLDRLQALAVQRVGLEQHARAADGQLVALAAHRLDQDAELQFAAAGHLEGVAALGVADAQGDIAFGLAHQAVADHAAGDLVTLAAGQRAVVDREGHRQGGRVDRLGGQRLGHFRRADGVGHGGGGQAGQGDDVAGVRLVHRNALQAAEGQHLADAGVLDQLAVAAQRLDGHVDLDAAGLDAAGQDAAQIGVRLQRGRQHGEGQVLFHLGRRDVVADQLEQRGQRLAGAVLQVRGRPAVAARGEQGREVELLVRGVERGEQVEHLVMHLVRTAVGTVHLVDDDDRAQAQLQRLAQHELGLRQRPFGGIAEQDHAVHHGEDALDLAAEIGVAGGVHDVDAQVVPQDRRALGQDGDAALALQVVGVHGAFGDLLVLAERTGLLEELIDQGRLAVVDVRDDGDVTKIHVSGTLKSALGLPLRNAAPTPRHVGRAQQKNPPRSIGGLCRGNCCDAI</sequence>